<dbReference type="Proteomes" id="UP000053328">
    <property type="component" value="Unassembled WGS sequence"/>
</dbReference>
<dbReference type="InterPro" id="IPR002401">
    <property type="entry name" value="Cyt_P450_E_grp-I"/>
</dbReference>
<dbReference type="GO" id="GO:0020037">
    <property type="term" value="F:heme binding"/>
    <property type="evidence" value="ECO:0007669"/>
    <property type="project" value="InterPro"/>
</dbReference>
<dbReference type="InterPro" id="IPR050121">
    <property type="entry name" value="Cytochrome_P450_monoxygenase"/>
</dbReference>
<evidence type="ECO:0000313" key="2">
    <source>
        <dbReference type="EMBL" id="KIW13508.1"/>
    </source>
</evidence>
<dbReference type="Pfam" id="PF00067">
    <property type="entry name" value="p450"/>
    <property type="match status" value="1"/>
</dbReference>
<dbReference type="InterPro" id="IPR036396">
    <property type="entry name" value="Cyt_P450_sf"/>
</dbReference>
<name>A0A0D2B3R8_9EURO</name>
<dbReference type="STRING" id="91928.A0A0D2B3R8"/>
<sequence>MISVSNIALLLLVYTLTKYFLGWYRLKHIPGPFWAGVTKFWQLKHTWNGTLYLESAEACFKYGTLGPLIRVAPDELITSDPELLRRMLNVRSPYRRSDWYEAIRVDPEHDNVLSERDDERHAMLRSKMSNGYAGKEIPNLEGAIDDVIGKLVNLIEKKYLSTKGQYRPMDFGRLAQYLTMDVIGEIAFGKAFGFLEDDEDKFSYISTTESTIPLIILTGAFPWLAKIAQSSMMKAFMPKDTDAYGLGKIMGQQVVQERFMTDATDHMDMLGSFIRHGLSQKDAESETMIQILAGSDTTASAIRATMLHLLTNPPVLNKLLAEIQSSKLSDPIKDSEARMMPYLQAVIKEGLRIHPPVTGLMLKDVPPGGDTVLGYYIPPGTKLGYCAFGLFSDPKIWGEDSKVFRPERWLEGTAEEIRQKENDLDLVFGHGRWQCLGKDVAKVELNKAFVQLLRNFEMAIVDPERPWSSFNAGVFIVHDMWIRVTKRNPKL</sequence>
<dbReference type="PANTHER" id="PTHR24305">
    <property type="entry name" value="CYTOCHROME P450"/>
    <property type="match status" value="1"/>
</dbReference>
<keyword evidence="3" id="KW-1185">Reference proteome</keyword>
<dbReference type="AlphaFoldDB" id="A0A0D2B3R8"/>
<dbReference type="GO" id="GO:0016705">
    <property type="term" value="F:oxidoreductase activity, acting on paired donors, with incorporation or reduction of molecular oxygen"/>
    <property type="evidence" value="ECO:0007669"/>
    <property type="project" value="InterPro"/>
</dbReference>
<dbReference type="VEuPathDB" id="FungiDB:PV08_08696"/>
<dbReference type="InterPro" id="IPR001128">
    <property type="entry name" value="Cyt_P450"/>
</dbReference>
<keyword evidence="1" id="KW-0479">Metal-binding</keyword>
<evidence type="ECO:0000313" key="3">
    <source>
        <dbReference type="Proteomes" id="UP000053328"/>
    </source>
</evidence>
<accession>A0A0D2B3R8</accession>
<dbReference type="HOGENOM" id="CLU_001570_14_0_1"/>
<dbReference type="PRINTS" id="PR00463">
    <property type="entry name" value="EP450I"/>
</dbReference>
<gene>
    <name evidence="2" type="ORF">PV08_08696</name>
</gene>
<dbReference type="PANTHER" id="PTHR24305:SF168">
    <property type="entry name" value="P450, PUTATIVE (EUROFUNG)-RELATED"/>
    <property type="match status" value="1"/>
</dbReference>
<keyword evidence="1" id="KW-0349">Heme</keyword>
<dbReference type="OrthoDB" id="3934656at2759"/>
<evidence type="ECO:0008006" key="4">
    <source>
        <dbReference type="Google" id="ProtNLM"/>
    </source>
</evidence>
<dbReference type="GO" id="GO:0004497">
    <property type="term" value="F:monooxygenase activity"/>
    <property type="evidence" value="ECO:0007669"/>
    <property type="project" value="InterPro"/>
</dbReference>
<dbReference type="GeneID" id="27335779"/>
<dbReference type="RefSeq" id="XP_016233724.1">
    <property type="nucleotide sequence ID" value="XM_016383021.1"/>
</dbReference>
<dbReference type="PRINTS" id="PR00385">
    <property type="entry name" value="P450"/>
</dbReference>
<dbReference type="EMBL" id="KN847497">
    <property type="protein sequence ID" value="KIW13508.1"/>
    <property type="molecule type" value="Genomic_DNA"/>
</dbReference>
<feature type="binding site" description="axial binding residue" evidence="1">
    <location>
        <position position="435"/>
    </location>
    <ligand>
        <name>heme</name>
        <dbReference type="ChEBI" id="CHEBI:30413"/>
    </ligand>
    <ligandPart>
        <name>Fe</name>
        <dbReference type="ChEBI" id="CHEBI:18248"/>
    </ligandPart>
</feature>
<dbReference type="SUPFAM" id="SSF48264">
    <property type="entry name" value="Cytochrome P450"/>
    <property type="match status" value="1"/>
</dbReference>
<protein>
    <recommendedName>
        <fullName evidence="4">Cytochrome P450</fullName>
    </recommendedName>
</protein>
<reference evidence="2 3" key="1">
    <citation type="submission" date="2015-01" db="EMBL/GenBank/DDBJ databases">
        <title>The Genome Sequence of Exophiala spinifera CBS89968.</title>
        <authorList>
            <consortium name="The Broad Institute Genomics Platform"/>
            <person name="Cuomo C."/>
            <person name="de Hoog S."/>
            <person name="Gorbushina A."/>
            <person name="Stielow B."/>
            <person name="Teixiera M."/>
            <person name="Abouelleil A."/>
            <person name="Chapman S.B."/>
            <person name="Priest M."/>
            <person name="Young S.K."/>
            <person name="Wortman J."/>
            <person name="Nusbaum C."/>
            <person name="Birren B."/>
        </authorList>
    </citation>
    <scope>NUCLEOTIDE SEQUENCE [LARGE SCALE GENOMIC DNA]</scope>
    <source>
        <strain evidence="2 3">CBS 89968</strain>
    </source>
</reference>
<dbReference type="Gene3D" id="1.10.630.10">
    <property type="entry name" value="Cytochrome P450"/>
    <property type="match status" value="1"/>
</dbReference>
<organism evidence="2 3">
    <name type="scientific">Exophiala spinifera</name>
    <dbReference type="NCBI Taxonomy" id="91928"/>
    <lineage>
        <taxon>Eukaryota</taxon>
        <taxon>Fungi</taxon>
        <taxon>Dikarya</taxon>
        <taxon>Ascomycota</taxon>
        <taxon>Pezizomycotina</taxon>
        <taxon>Eurotiomycetes</taxon>
        <taxon>Chaetothyriomycetidae</taxon>
        <taxon>Chaetothyriales</taxon>
        <taxon>Herpotrichiellaceae</taxon>
        <taxon>Exophiala</taxon>
    </lineage>
</organism>
<dbReference type="CDD" id="cd11060">
    <property type="entry name" value="CYP57A1-like"/>
    <property type="match status" value="1"/>
</dbReference>
<comment type="cofactor">
    <cofactor evidence="1">
        <name>heme</name>
        <dbReference type="ChEBI" id="CHEBI:30413"/>
    </cofactor>
</comment>
<dbReference type="GO" id="GO:0005506">
    <property type="term" value="F:iron ion binding"/>
    <property type="evidence" value="ECO:0007669"/>
    <property type="project" value="InterPro"/>
</dbReference>
<proteinExistence type="predicted"/>
<keyword evidence="1" id="KW-0408">Iron</keyword>
<evidence type="ECO:0000256" key="1">
    <source>
        <dbReference type="PIRSR" id="PIRSR602401-1"/>
    </source>
</evidence>